<dbReference type="InterPro" id="IPR001296">
    <property type="entry name" value="Glyco_trans_1"/>
</dbReference>
<feature type="domain" description="Glycosyltransferase subfamily 4-like N-terminal" evidence="3">
    <location>
        <begin position="92"/>
        <end position="162"/>
    </location>
</feature>
<dbReference type="InterPro" id="IPR028098">
    <property type="entry name" value="Glyco_trans_4-like_N"/>
</dbReference>
<dbReference type="PANTHER" id="PTHR46401">
    <property type="entry name" value="GLYCOSYLTRANSFERASE WBBK-RELATED"/>
    <property type="match status" value="1"/>
</dbReference>
<dbReference type="Gene3D" id="3.40.50.2000">
    <property type="entry name" value="Glycogen Phosphorylase B"/>
    <property type="match status" value="2"/>
</dbReference>
<dbReference type="AlphaFoldDB" id="A0A1I4T299"/>
<dbReference type="EMBL" id="FOUR01000002">
    <property type="protein sequence ID" value="SFM70888.1"/>
    <property type="molecule type" value="Genomic_DNA"/>
</dbReference>
<evidence type="ECO:0000313" key="4">
    <source>
        <dbReference type="EMBL" id="SFM70888.1"/>
    </source>
</evidence>
<dbReference type="OrthoDB" id="4611853at2"/>
<dbReference type="GO" id="GO:0009103">
    <property type="term" value="P:lipopolysaccharide biosynthetic process"/>
    <property type="evidence" value="ECO:0007669"/>
    <property type="project" value="TreeGrafter"/>
</dbReference>
<dbReference type="CDD" id="cd03801">
    <property type="entry name" value="GT4_PimA-like"/>
    <property type="match status" value="1"/>
</dbReference>
<sequence length="649" mass="70994">MPAFDIREVRFLVPGDPAQNTGGYRYVRQLVQALNEQGVSARVSGLPGQFPKPDREAATSLDRALADCPDNQLVVLDGLAMGGLPEVVAGHANRLKLVALVHHPLADETGLAEADREWFFNSERDALGHVHAVITTSPYTRTRLADFGVPAARIGSAEPGVDDLFIDVLANRRHRATIAQKPTLLCVAQLSPRKAQHQLVEALAELADVPWRCVLVGSTERDRDYATRVRNAIASHGLEDRFELTGELHEDALAHWYSQADAFVFPSLYEGYGMAVDEALAAGLPVICSDGGALSRMAGREGVALYPAGDIRALTEQLQRWLASPQTLQEDRRCAESAAGGARRWRDTAADFQAALQRLLGPAPDSLFDKEWLEAREPADHRARSEALTDRLNQWLQRQIPNPVGSTEAEPLVMADIGSGRASNSLYLSSRLSVPRVWHLIEQDAGLLALGEARLRQIGQTVVCHNLMVTSEEMEQQLPTPMHLLTASALIDLVSEDWLRSLTTAVVRRQAAVLMVLSYAGDFELSPPDADDARLKELVNSHQHRDKGSGSALGPDATNRFCQLLQDAGYAVDIDDSPWHLDRNDAVAVESLLRGWVGAALEQAPDASVWLGAWLERRLGQLSAGELRVTVTHQDLLALPGERRDGQDD</sequence>
<proteinExistence type="predicted"/>
<dbReference type="Proteomes" id="UP000199339">
    <property type="component" value="Unassembled WGS sequence"/>
</dbReference>
<evidence type="ECO:0000259" key="2">
    <source>
        <dbReference type="Pfam" id="PF00534"/>
    </source>
</evidence>
<dbReference type="RefSeq" id="WP_091999565.1">
    <property type="nucleotide sequence ID" value="NZ_FOUR01000002.1"/>
</dbReference>
<dbReference type="PANTHER" id="PTHR46401:SF2">
    <property type="entry name" value="GLYCOSYLTRANSFERASE WBBK-RELATED"/>
    <property type="match status" value="1"/>
</dbReference>
<protein>
    <submittedName>
        <fullName evidence="4">Glycosyltransferase involved in cell wall bisynthesis</fullName>
    </submittedName>
</protein>
<dbReference type="SUPFAM" id="SSF53756">
    <property type="entry name" value="UDP-Glycosyltransferase/glycogen phosphorylase"/>
    <property type="match status" value="1"/>
</dbReference>
<keyword evidence="1 4" id="KW-0808">Transferase</keyword>
<feature type="domain" description="Glycosyl transferase family 1" evidence="2">
    <location>
        <begin position="179"/>
        <end position="337"/>
    </location>
</feature>
<dbReference type="GO" id="GO:0016757">
    <property type="term" value="F:glycosyltransferase activity"/>
    <property type="evidence" value="ECO:0007669"/>
    <property type="project" value="InterPro"/>
</dbReference>
<keyword evidence="5" id="KW-1185">Reference proteome</keyword>
<evidence type="ECO:0000313" key="5">
    <source>
        <dbReference type="Proteomes" id="UP000199339"/>
    </source>
</evidence>
<dbReference type="Pfam" id="PF13439">
    <property type="entry name" value="Glyco_transf_4"/>
    <property type="match status" value="1"/>
</dbReference>
<dbReference type="Pfam" id="PF00534">
    <property type="entry name" value="Glycos_transf_1"/>
    <property type="match status" value="1"/>
</dbReference>
<name>A0A1I4T299_9GAMM</name>
<reference evidence="5" key="1">
    <citation type="submission" date="2016-10" db="EMBL/GenBank/DDBJ databases">
        <authorList>
            <person name="Varghese N."/>
            <person name="Submissions S."/>
        </authorList>
    </citation>
    <scope>NUCLEOTIDE SEQUENCE [LARGE SCALE GENOMIC DNA]</scope>
    <source>
        <strain evidence="5">CGMCC 1.6775</strain>
    </source>
</reference>
<evidence type="ECO:0000256" key="1">
    <source>
        <dbReference type="ARBA" id="ARBA00022679"/>
    </source>
</evidence>
<gene>
    <name evidence="4" type="ORF">SAMN04487961_0965</name>
</gene>
<evidence type="ECO:0000259" key="3">
    <source>
        <dbReference type="Pfam" id="PF13439"/>
    </source>
</evidence>
<accession>A0A1I4T299</accession>
<organism evidence="4 5">
    <name type="scientific">Marinobacter pelagius</name>
    <dbReference type="NCBI Taxonomy" id="379482"/>
    <lineage>
        <taxon>Bacteria</taxon>
        <taxon>Pseudomonadati</taxon>
        <taxon>Pseudomonadota</taxon>
        <taxon>Gammaproteobacteria</taxon>
        <taxon>Pseudomonadales</taxon>
        <taxon>Marinobacteraceae</taxon>
        <taxon>Marinobacter</taxon>
    </lineage>
</organism>